<proteinExistence type="predicted"/>
<dbReference type="Proteomes" id="UP000218160">
    <property type="component" value="Chromosome 1"/>
</dbReference>
<dbReference type="AlphaFoldDB" id="A0A291B9D9"/>
<evidence type="ECO:0000313" key="1">
    <source>
        <dbReference type="EMBL" id="ATF09628.1"/>
    </source>
</evidence>
<reference evidence="2" key="1">
    <citation type="submission" date="2017-04" db="EMBL/GenBank/DDBJ databases">
        <title>Genome evolution of the luminous symbionts of deep sea anglerfish.</title>
        <authorList>
            <person name="Hendry T.A."/>
        </authorList>
    </citation>
    <scope>NUCLEOTIDE SEQUENCE [LARGE SCALE GENOMIC DNA]</scope>
</reference>
<evidence type="ECO:0000313" key="2">
    <source>
        <dbReference type="Proteomes" id="UP000218160"/>
    </source>
</evidence>
<accession>A0A291B9D9</accession>
<dbReference type="KEGG" id="elux:BTN50_1135"/>
<protein>
    <submittedName>
        <fullName evidence="1">Mobile element protein</fullName>
    </submittedName>
</protein>
<dbReference type="EMBL" id="CP020660">
    <property type="protein sequence ID" value="ATF09628.1"/>
    <property type="molecule type" value="Genomic_DNA"/>
</dbReference>
<organism evidence="1 2">
    <name type="scientific">Candidatus Enterovibrio altilux</name>
    <dbReference type="NCBI Taxonomy" id="1927128"/>
    <lineage>
        <taxon>Bacteria</taxon>
        <taxon>Pseudomonadati</taxon>
        <taxon>Pseudomonadota</taxon>
        <taxon>Gammaproteobacteria</taxon>
        <taxon>Vibrionales</taxon>
        <taxon>Vibrionaceae</taxon>
        <taxon>Enterovibrio</taxon>
    </lineage>
</organism>
<sequence length="60" mass="6757">MRDGYYTCFLLEEAIFRVETLLGGTLSLRAHNAQISEMYGIIKALNELTELGIPKIKVIV</sequence>
<name>A0A291B9D9_9GAMM</name>
<gene>
    <name evidence="1" type="ORF">BTN50_1135</name>
</gene>
<keyword evidence="2" id="KW-1185">Reference proteome</keyword>